<feature type="transmembrane region" description="Helical" evidence="7">
    <location>
        <begin position="301"/>
        <end position="319"/>
    </location>
</feature>
<feature type="transmembrane region" description="Helical" evidence="7">
    <location>
        <begin position="339"/>
        <end position="357"/>
    </location>
</feature>
<keyword evidence="6 7" id="KW-0472">Membrane</keyword>
<keyword evidence="2" id="KW-1003">Cell membrane</keyword>
<reference evidence="9 10" key="1">
    <citation type="submission" date="2019-10" db="EMBL/GenBank/DDBJ databases">
        <authorList>
            <person name="Karimi E."/>
        </authorList>
    </citation>
    <scope>NUCLEOTIDE SEQUENCE [LARGE SCALE GENOMIC DNA]</scope>
    <source>
        <strain evidence="9">Bacillus sp. 348</strain>
    </source>
</reference>
<evidence type="ECO:0000256" key="5">
    <source>
        <dbReference type="ARBA" id="ARBA00022989"/>
    </source>
</evidence>
<organism evidence="9 10">
    <name type="scientific">Bacillus altitudinis</name>
    <dbReference type="NCBI Taxonomy" id="293387"/>
    <lineage>
        <taxon>Bacteria</taxon>
        <taxon>Bacillati</taxon>
        <taxon>Bacillota</taxon>
        <taxon>Bacilli</taxon>
        <taxon>Bacillales</taxon>
        <taxon>Bacillaceae</taxon>
        <taxon>Bacillus</taxon>
    </lineage>
</organism>
<feature type="transmembrane region" description="Helical" evidence="7">
    <location>
        <begin position="178"/>
        <end position="201"/>
    </location>
</feature>
<dbReference type="InterPro" id="IPR004681">
    <property type="entry name" value="TRAP_DctM"/>
</dbReference>
<feature type="transmembrane region" description="Helical" evidence="7">
    <location>
        <begin position="27"/>
        <end position="44"/>
    </location>
</feature>
<evidence type="ECO:0000256" key="3">
    <source>
        <dbReference type="ARBA" id="ARBA00022519"/>
    </source>
</evidence>
<accession>A0A653XHD3</accession>
<dbReference type="Pfam" id="PF06808">
    <property type="entry name" value="DctM"/>
    <property type="match status" value="1"/>
</dbReference>
<feature type="transmembrane region" description="Helical" evidence="7">
    <location>
        <begin position="262"/>
        <end position="280"/>
    </location>
</feature>
<dbReference type="RefSeq" id="WP_159160058.1">
    <property type="nucleotide sequence ID" value="NZ_JAAIFO010000001.1"/>
</dbReference>
<evidence type="ECO:0000313" key="10">
    <source>
        <dbReference type="Proteomes" id="UP000433089"/>
    </source>
</evidence>
<dbReference type="GO" id="GO:0022857">
    <property type="term" value="F:transmembrane transporter activity"/>
    <property type="evidence" value="ECO:0007669"/>
    <property type="project" value="TreeGrafter"/>
</dbReference>
<dbReference type="AlphaFoldDB" id="A0A653XHD3"/>
<keyword evidence="3" id="KW-0997">Cell inner membrane</keyword>
<evidence type="ECO:0000259" key="8">
    <source>
        <dbReference type="Pfam" id="PF06808"/>
    </source>
</evidence>
<evidence type="ECO:0000313" key="9">
    <source>
        <dbReference type="EMBL" id="VXC29472.1"/>
    </source>
</evidence>
<name>A0A653XHD3_BACAB</name>
<evidence type="ECO:0000256" key="6">
    <source>
        <dbReference type="ARBA" id="ARBA00023136"/>
    </source>
</evidence>
<sequence length="444" mass="47073">MGFIALIVFIAVIIIWNVMVKRNMGEAMLLGFIATTLFGGLDAFRLFWDGLIFASTYEVLYAAVAFVFMAYLIEKLELIHALLRILNSVVGKLPGGAAYMSTLGSAVLGALSGSNSANTAATGSITASWMIKSGWSRTHTATILAGNGGLGAALPPNSSMFIMLGFAPVAALVSEGDLYIALLIGGLYQVVYRFILVYLLVKKNKIQAMPPDDILPFWEAVKQGWKSIFIFFGALIPIVITIGPLANYLKSNPNIGSEAMDQISLITWIPILMILISLIVGRKKASAFDWSQFFKSAIPKFTTIGALMLFAVAASQVLAELGLAEDLTQITSVLTIPKWLMVLIVGVLVTLVAGPLSSTATLTAVGLVSFSALISVGVDPVVAVVAILAFSSTEGASPPASGSIFIASGLAGARPEKTFIPLILYYMLPIVGIGWLIGMEILPV</sequence>
<keyword evidence="4 7" id="KW-0812">Transmembrane</keyword>
<protein>
    <submittedName>
        <fullName evidence="9">C4-dicarboxylate ABC transporter permease</fullName>
    </submittedName>
</protein>
<feature type="transmembrane region" description="Helical" evidence="7">
    <location>
        <begin position="228"/>
        <end position="250"/>
    </location>
</feature>
<evidence type="ECO:0000256" key="2">
    <source>
        <dbReference type="ARBA" id="ARBA00022475"/>
    </source>
</evidence>
<dbReference type="Proteomes" id="UP000433089">
    <property type="component" value="Unassembled WGS sequence"/>
</dbReference>
<dbReference type="EMBL" id="CABWLH010000010">
    <property type="protein sequence ID" value="VXC29472.1"/>
    <property type="molecule type" value="Genomic_DNA"/>
</dbReference>
<feature type="domain" description="TRAP C4-dicarboxylate transport system permease DctM subunit" evidence="8">
    <location>
        <begin position="5"/>
        <end position="430"/>
    </location>
</feature>
<gene>
    <name evidence="9" type="ORF">BACI348_50782</name>
</gene>
<dbReference type="InterPro" id="IPR010656">
    <property type="entry name" value="DctM"/>
</dbReference>
<feature type="transmembrane region" description="Helical" evidence="7">
    <location>
        <begin position="51"/>
        <end position="73"/>
    </location>
</feature>
<feature type="transmembrane region" description="Helical" evidence="7">
    <location>
        <begin position="423"/>
        <end position="442"/>
    </location>
</feature>
<dbReference type="PANTHER" id="PTHR33362:SF2">
    <property type="entry name" value="TRAP TRANSPORTER LARGE PERMEASE PROTEIN"/>
    <property type="match status" value="1"/>
</dbReference>
<feature type="transmembrane region" description="Helical" evidence="7">
    <location>
        <begin position="364"/>
        <end position="390"/>
    </location>
</feature>
<evidence type="ECO:0000256" key="7">
    <source>
        <dbReference type="SAM" id="Phobius"/>
    </source>
</evidence>
<evidence type="ECO:0000256" key="1">
    <source>
        <dbReference type="ARBA" id="ARBA00004429"/>
    </source>
</evidence>
<dbReference type="PANTHER" id="PTHR33362">
    <property type="entry name" value="SIALIC ACID TRAP TRANSPORTER PERMEASE PROTEIN SIAT-RELATED"/>
    <property type="match status" value="1"/>
</dbReference>
<dbReference type="GO" id="GO:0005886">
    <property type="term" value="C:plasma membrane"/>
    <property type="evidence" value="ECO:0007669"/>
    <property type="project" value="UniProtKB-SubCell"/>
</dbReference>
<evidence type="ECO:0000256" key="4">
    <source>
        <dbReference type="ARBA" id="ARBA00022692"/>
    </source>
</evidence>
<keyword evidence="5 7" id="KW-1133">Transmembrane helix</keyword>
<proteinExistence type="predicted"/>
<comment type="subcellular location">
    <subcellularLocation>
        <location evidence="1">Cell inner membrane</location>
        <topology evidence="1">Multi-pass membrane protein</topology>
    </subcellularLocation>
</comment>